<dbReference type="Pfam" id="PF13458">
    <property type="entry name" value="Peripla_BP_6"/>
    <property type="match status" value="1"/>
</dbReference>
<evidence type="ECO:0000259" key="5">
    <source>
        <dbReference type="Pfam" id="PF13458"/>
    </source>
</evidence>
<comment type="similarity">
    <text evidence="1">Belongs to the leucine-binding protein family.</text>
</comment>
<dbReference type="Proteomes" id="UP001073227">
    <property type="component" value="Unassembled WGS sequence"/>
</dbReference>
<feature type="chain" id="PRO_5047019329" evidence="4">
    <location>
        <begin position="24"/>
        <end position="401"/>
    </location>
</feature>
<dbReference type="PANTHER" id="PTHR30483:SF6">
    <property type="entry name" value="PERIPLASMIC BINDING PROTEIN OF ABC TRANSPORTER FOR NATURAL AMINO ACIDS"/>
    <property type="match status" value="1"/>
</dbReference>
<dbReference type="RefSeq" id="WP_267653023.1">
    <property type="nucleotide sequence ID" value="NZ_JAOVZR010000001.1"/>
</dbReference>
<sequence>MMKKTTYSLAVAALLASSASSLAADTKIGLLMDITGPIASFIPPLQNAANLAVKHVNEGGGLLDGQAVPVFGDTTGSSQGAVDAAGKLINIENVPIIMGALMSGTTIAAAEAAAIPAGVVQLSPTATSPAMTDIKDNDLLFRIVPSDNFQGKVLAKMVLDEGIKKVAVTFVNNDYGVGIGQTFVDAYKAAGGEVVAEVKHEEKKNSYRSELATLSKAGGDALVVVAYAGDSGGKIVKQAIEGGLFTKFIGTDGLRDEALIADIGAEALATSFFSAPTSPEDNPNQSKLHELYTAEYSEPADKPFVDQTYDATFMTMLAVEQAGSADRTKMAEALRAIASAPGEKVGPGDWAKAKALIKEGKDIDYDGAGGNYDFDENGDVAGFIGKFVVDGTVYKQIAVVE</sequence>
<comment type="caution">
    <text evidence="6">The sequence shown here is derived from an EMBL/GenBank/DDBJ whole genome shotgun (WGS) entry which is preliminary data.</text>
</comment>
<dbReference type="EMBL" id="JAOVZR010000001">
    <property type="protein sequence ID" value="MCY0147418.1"/>
    <property type="molecule type" value="Genomic_DNA"/>
</dbReference>
<protein>
    <submittedName>
        <fullName evidence="6">ABC transporter substrate-binding protein</fullName>
    </submittedName>
</protein>
<dbReference type="InterPro" id="IPR028081">
    <property type="entry name" value="Leu-bd"/>
</dbReference>
<proteinExistence type="inferred from homology"/>
<organism evidence="6 7">
    <name type="scientific">Hoeflea algicola</name>
    <dbReference type="NCBI Taxonomy" id="2983763"/>
    <lineage>
        <taxon>Bacteria</taxon>
        <taxon>Pseudomonadati</taxon>
        <taxon>Pseudomonadota</taxon>
        <taxon>Alphaproteobacteria</taxon>
        <taxon>Hyphomicrobiales</taxon>
        <taxon>Rhizobiaceae</taxon>
        <taxon>Hoeflea</taxon>
    </lineage>
</organism>
<reference evidence="6" key="1">
    <citation type="submission" date="2022-10" db="EMBL/GenBank/DDBJ databases">
        <title>Hoeflea sp. G2-23, isolated from marine algae.</title>
        <authorList>
            <person name="Kristyanto S."/>
            <person name="Kim J.M."/>
            <person name="Jeon C.O."/>
        </authorList>
    </citation>
    <scope>NUCLEOTIDE SEQUENCE</scope>
    <source>
        <strain evidence="6">G2-23</strain>
    </source>
</reference>
<dbReference type="PANTHER" id="PTHR30483">
    <property type="entry name" value="LEUCINE-SPECIFIC-BINDING PROTEIN"/>
    <property type="match status" value="1"/>
</dbReference>
<name>A0ABT3Z6M1_9HYPH</name>
<dbReference type="CDD" id="cd06346">
    <property type="entry name" value="PBP1_ABC_ligand_binding-like"/>
    <property type="match status" value="1"/>
</dbReference>
<evidence type="ECO:0000256" key="1">
    <source>
        <dbReference type="ARBA" id="ARBA00010062"/>
    </source>
</evidence>
<feature type="domain" description="Leucine-binding protein" evidence="5">
    <location>
        <begin position="27"/>
        <end position="338"/>
    </location>
</feature>
<dbReference type="Gene3D" id="3.40.50.2300">
    <property type="match status" value="2"/>
</dbReference>
<feature type="signal peptide" evidence="4">
    <location>
        <begin position="1"/>
        <end position="23"/>
    </location>
</feature>
<evidence type="ECO:0000313" key="7">
    <source>
        <dbReference type="Proteomes" id="UP001073227"/>
    </source>
</evidence>
<accession>A0ABT3Z6M1</accession>
<keyword evidence="3" id="KW-0029">Amino-acid transport</keyword>
<keyword evidence="3" id="KW-0813">Transport</keyword>
<evidence type="ECO:0000256" key="4">
    <source>
        <dbReference type="SAM" id="SignalP"/>
    </source>
</evidence>
<keyword evidence="2 4" id="KW-0732">Signal</keyword>
<evidence type="ECO:0000256" key="2">
    <source>
        <dbReference type="ARBA" id="ARBA00022729"/>
    </source>
</evidence>
<dbReference type="InterPro" id="IPR051010">
    <property type="entry name" value="BCAA_transport"/>
</dbReference>
<evidence type="ECO:0000256" key="3">
    <source>
        <dbReference type="ARBA" id="ARBA00022970"/>
    </source>
</evidence>
<evidence type="ECO:0000313" key="6">
    <source>
        <dbReference type="EMBL" id="MCY0147418.1"/>
    </source>
</evidence>
<dbReference type="SUPFAM" id="SSF53822">
    <property type="entry name" value="Periplasmic binding protein-like I"/>
    <property type="match status" value="1"/>
</dbReference>
<gene>
    <name evidence="6" type="ORF">OEG84_06755</name>
</gene>
<keyword evidence="7" id="KW-1185">Reference proteome</keyword>
<dbReference type="InterPro" id="IPR028082">
    <property type="entry name" value="Peripla_BP_I"/>
</dbReference>